<organism evidence="2 3">
    <name type="scientific">Arthrobotrys conoides</name>
    <dbReference type="NCBI Taxonomy" id="74498"/>
    <lineage>
        <taxon>Eukaryota</taxon>
        <taxon>Fungi</taxon>
        <taxon>Dikarya</taxon>
        <taxon>Ascomycota</taxon>
        <taxon>Pezizomycotina</taxon>
        <taxon>Orbiliomycetes</taxon>
        <taxon>Orbiliales</taxon>
        <taxon>Orbiliaceae</taxon>
        <taxon>Arthrobotrys</taxon>
    </lineage>
</organism>
<dbReference type="Proteomes" id="UP001307849">
    <property type="component" value="Unassembled WGS sequence"/>
</dbReference>
<evidence type="ECO:0000256" key="1">
    <source>
        <dbReference type="SAM" id="MobiDB-lite"/>
    </source>
</evidence>
<feature type="compositionally biased region" description="Gly residues" evidence="1">
    <location>
        <begin position="218"/>
        <end position="245"/>
    </location>
</feature>
<name>A0AAN8RR08_9PEZI</name>
<protein>
    <submittedName>
        <fullName evidence="2">Uncharacterized protein</fullName>
    </submittedName>
</protein>
<dbReference type="EMBL" id="JAVHJM010000006">
    <property type="protein sequence ID" value="KAK6512878.1"/>
    <property type="molecule type" value="Genomic_DNA"/>
</dbReference>
<comment type="caution">
    <text evidence="2">The sequence shown here is derived from an EMBL/GenBank/DDBJ whole genome shotgun (WGS) entry which is preliminary data.</text>
</comment>
<keyword evidence="3" id="KW-1185">Reference proteome</keyword>
<sequence>MLTVIAAIPPPPGSDISDVDSMPKVTGNISAVSHNTTEANSKKAWEIPSNFFYKDGRMKVRCNPPDWAYRLPVREVPSMGIELKDWPDWSSVPHSEALVRCFCTAELVSRVPEDKNLPIWVLQEALDSLPDTVQGHNPDFRWNYGGGTLRFSQPRRYLDPETAEPYYLEGPDFVGMGMTPEYYRDFRHTFGLPIDPSHPYGLKVPIKNWYDTSKDEGPGGSGGDGPSGPGGPGGSGDGDPGGSGSAGTAKAKR</sequence>
<gene>
    <name evidence="2" type="ORF">TWF506_009042</name>
</gene>
<dbReference type="AlphaFoldDB" id="A0AAN8RR08"/>
<evidence type="ECO:0000313" key="2">
    <source>
        <dbReference type="EMBL" id="KAK6512878.1"/>
    </source>
</evidence>
<accession>A0AAN8RR08</accession>
<feature type="region of interest" description="Disordered" evidence="1">
    <location>
        <begin position="210"/>
        <end position="253"/>
    </location>
</feature>
<evidence type="ECO:0000313" key="3">
    <source>
        <dbReference type="Proteomes" id="UP001307849"/>
    </source>
</evidence>
<proteinExistence type="predicted"/>
<reference evidence="2 3" key="1">
    <citation type="submission" date="2019-10" db="EMBL/GenBank/DDBJ databases">
        <authorList>
            <person name="Palmer J.M."/>
        </authorList>
    </citation>
    <scope>NUCLEOTIDE SEQUENCE [LARGE SCALE GENOMIC DNA]</scope>
    <source>
        <strain evidence="2 3">TWF506</strain>
    </source>
</reference>